<dbReference type="GO" id="GO:0003774">
    <property type="term" value="F:cytoskeletal motor activity"/>
    <property type="evidence" value="ECO:0007669"/>
    <property type="project" value="InterPro"/>
</dbReference>
<organism evidence="5 6">
    <name type="scientific">Eshraghiella crossota DSM 2876</name>
    <dbReference type="NCBI Taxonomy" id="511680"/>
    <lineage>
        <taxon>Bacteria</taxon>
        <taxon>Bacillati</taxon>
        <taxon>Bacillota</taxon>
        <taxon>Clostridia</taxon>
        <taxon>Lachnospirales</taxon>
        <taxon>Lachnospiraceae</taxon>
        <taxon>Eshraghiella</taxon>
    </lineage>
</organism>
<dbReference type="PANTHER" id="PTHR34653">
    <property type="match status" value="1"/>
</dbReference>
<dbReference type="STRING" id="45851.BHV86_08915"/>
<sequence>MSDISSLFNITSDSIKNIVNSGTSGIGKSGDSSAFDGIYNAAVNMITETNDYIHDAQQAEVDFATGKLTSTHELAVIEQKANLSLQYTVAVKNQLLSAYKEIMNIQI</sequence>
<comment type="similarity">
    <text evidence="2 4">Belongs to the FliE family.</text>
</comment>
<dbReference type="GO" id="GO:0009425">
    <property type="term" value="C:bacterial-type flagellum basal body"/>
    <property type="evidence" value="ECO:0007669"/>
    <property type="project" value="UniProtKB-SubCell"/>
</dbReference>
<dbReference type="GO" id="GO:0005198">
    <property type="term" value="F:structural molecule activity"/>
    <property type="evidence" value="ECO:0007669"/>
    <property type="project" value="InterPro"/>
</dbReference>
<dbReference type="Pfam" id="PF02049">
    <property type="entry name" value="FliE"/>
    <property type="match status" value="1"/>
</dbReference>
<comment type="caution">
    <text evidence="5">The sequence shown here is derived from an EMBL/GenBank/DDBJ whole genome shotgun (WGS) entry which is preliminary data.</text>
</comment>
<evidence type="ECO:0000256" key="2">
    <source>
        <dbReference type="ARBA" id="ARBA00009272"/>
    </source>
</evidence>
<dbReference type="HOGENOM" id="CLU_147249_3_4_9"/>
<accession>D4S1B3</accession>
<dbReference type="PANTHER" id="PTHR34653:SF1">
    <property type="entry name" value="FLAGELLAR HOOK-BASAL BODY COMPLEX PROTEIN FLIE"/>
    <property type="match status" value="1"/>
</dbReference>
<dbReference type="AlphaFoldDB" id="D4S1B3"/>
<dbReference type="HAMAP" id="MF_00724">
    <property type="entry name" value="FliE"/>
    <property type="match status" value="1"/>
</dbReference>
<proteinExistence type="inferred from homology"/>
<keyword evidence="5" id="KW-0966">Cell projection</keyword>
<dbReference type="eggNOG" id="COG1677">
    <property type="taxonomic scope" value="Bacteria"/>
</dbReference>
<keyword evidence="5" id="KW-0969">Cilium</keyword>
<keyword evidence="3 4" id="KW-0975">Bacterial flagellum</keyword>
<dbReference type="InterPro" id="IPR001624">
    <property type="entry name" value="FliE"/>
</dbReference>
<evidence type="ECO:0000313" key="5">
    <source>
        <dbReference type="EMBL" id="EFF68003.1"/>
    </source>
</evidence>
<keyword evidence="5" id="KW-0282">Flagellum</keyword>
<dbReference type="GO" id="GO:0071973">
    <property type="term" value="P:bacterial-type flagellum-dependent cell motility"/>
    <property type="evidence" value="ECO:0007669"/>
    <property type="project" value="InterPro"/>
</dbReference>
<dbReference type="RefSeq" id="WP_005603750.1">
    <property type="nucleotide sequence ID" value="NZ_GG663524.1"/>
</dbReference>
<evidence type="ECO:0000256" key="1">
    <source>
        <dbReference type="ARBA" id="ARBA00004117"/>
    </source>
</evidence>
<keyword evidence="6" id="KW-1185">Reference proteome</keyword>
<evidence type="ECO:0000313" key="6">
    <source>
        <dbReference type="Proteomes" id="UP000006238"/>
    </source>
</evidence>
<comment type="subcellular location">
    <subcellularLocation>
        <location evidence="1 4">Bacterial flagellum basal body</location>
    </subcellularLocation>
</comment>
<dbReference type="EMBL" id="ABWN01000033">
    <property type="protein sequence ID" value="EFF68003.1"/>
    <property type="molecule type" value="Genomic_DNA"/>
</dbReference>
<name>D4S1B3_9FIRM</name>
<evidence type="ECO:0000256" key="3">
    <source>
        <dbReference type="ARBA" id="ARBA00023143"/>
    </source>
</evidence>
<gene>
    <name evidence="4 5" type="primary">fliE</name>
    <name evidence="5" type="ORF">BUTYVIB_01883</name>
</gene>
<evidence type="ECO:0000256" key="4">
    <source>
        <dbReference type="HAMAP-Rule" id="MF_00724"/>
    </source>
</evidence>
<dbReference type="GeneID" id="98917975"/>
<dbReference type="Proteomes" id="UP000006238">
    <property type="component" value="Unassembled WGS sequence"/>
</dbReference>
<protein>
    <recommendedName>
        <fullName evidence="4">Flagellar hook-basal body complex protein FliE</fullName>
    </recommendedName>
</protein>
<reference evidence="5 6" key="1">
    <citation type="submission" date="2010-02" db="EMBL/GenBank/DDBJ databases">
        <authorList>
            <person name="Weinstock G."/>
            <person name="Sodergren E."/>
            <person name="Clifton S."/>
            <person name="Fulton L."/>
            <person name="Fulton B."/>
            <person name="Courtney L."/>
            <person name="Fronick C."/>
            <person name="Harrison M."/>
            <person name="Strong C."/>
            <person name="Farmer C."/>
            <person name="Delahaunty K."/>
            <person name="Markovic C."/>
            <person name="Hall O."/>
            <person name="Minx P."/>
            <person name="Tomlinson C."/>
            <person name="Mitreva M."/>
            <person name="Nelson J."/>
            <person name="Hou S."/>
            <person name="Wollam A."/>
            <person name="Pepin K.H."/>
            <person name="Johnson M."/>
            <person name="Bhonagiri V."/>
            <person name="Zhang X."/>
            <person name="Suruliraj S."/>
            <person name="Warren W."/>
            <person name="Chinwalla A."/>
            <person name="Mardis E.R."/>
            <person name="Wilson R.K."/>
        </authorList>
    </citation>
    <scope>NUCLEOTIDE SEQUENCE [LARGE SCALE GENOMIC DNA]</scope>
    <source>
        <strain evidence="5 6">DSM 2876</strain>
    </source>
</reference>